<dbReference type="AlphaFoldDB" id="N2A9Z9"/>
<evidence type="ECO:0000313" key="2">
    <source>
        <dbReference type="Proteomes" id="UP000012589"/>
    </source>
</evidence>
<evidence type="ECO:0008006" key="3">
    <source>
        <dbReference type="Google" id="ProtNLM"/>
    </source>
</evidence>
<dbReference type="HOGENOM" id="CLU_178329_0_0_9"/>
<dbReference type="OrthoDB" id="9814692at2"/>
<name>N2A9Z9_9FIRM</name>
<sequence>MTFEQVFKIFEDYMEQDKDLEVVKTKKGYLRIIWYDNLPYCEDGYLCQTPEELFDRLLEDCQSFHENRLTKGCRELTPEDTKKAEELCRPYLEKWKEAKRK</sequence>
<dbReference type="eggNOG" id="ENOG50333AA">
    <property type="taxonomic scope" value="Bacteria"/>
</dbReference>
<reference evidence="1 2" key="1">
    <citation type="journal article" date="2014" name="Genome Announc.">
        <title>Draft genome sequences of the altered schaedler flora, a defined bacterial community from gnotobiotic mice.</title>
        <authorList>
            <person name="Wannemuehler M.J."/>
            <person name="Overstreet A.M."/>
            <person name="Ward D.V."/>
            <person name="Phillips G.J."/>
        </authorList>
    </citation>
    <scope>NUCLEOTIDE SEQUENCE [LARGE SCALE GENOMIC DNA]</scope>
    <source>
        <strain evidence="1 2">ASF492</strain>
    </source>
</reference>
<comment type="caution">
    <text evidence="1">The sequence shown here is derived from an EMBL/GenBank/DDBJ whole genome shotgun (WGS) entry which is preliminary data.</text>
</comment>
<protein>
    <recommendedName>
        <fullName evidence="3">Large polyvalent protein associated domain-containing protein</fullName>
    </recommendedName>
</protein>
<keyword evidence="2" id="KW-1185">Reference proteome</keyword>
<dbReference type="STRING" id="1235802.C823_02678"/>
<dbReference type="Proteomes" id="UP000012589">
    <property type="component" value="Unassembled WGS sequence"/>
</dbReference>
<dbReference type="PATRIC" id="fig|1235802.3.peg.2827"/>
<evidence type="ECO:0000313" key="1">
    <source>
        <dbReference type="EMBL" id="EMZ26182.1"/>
    </source>
</evidence>
<dbReference type="EMBL" id="AQFT01000085">
    <property type="protein sequence ID" value="EMZ26182.1"/>
    <property type="molecule type" value="Genomic_DNA"/>
</dbReference>
<proteinExistence type="predicted"/>
<organism evidence="1 2">
    <name type="scientific">Eubacterium plexicaudatum ASF492</name>
    <dbReference type="NCBI Taxonomy" id="1235802"/>
    <lineage>
        <taxon>Bacteria</taxon>
        <taxon>Bacillati</taxon>
        <taxon>Bacillota</taxon>
        <taxon>Clostridia</taxon>
        <taxon>Eubacteriales</taxon>
        <taxon>Eubacteriaceae</taxon>
        <taxon>Eubacterium</taxon>
    </lineage>
</organism>
<accession>N2A9Z9</accession>
<gene>
    <name evidence="1" type="ORF">C823_02678</name>
</gene>